<organism evidence="1 2">
    <name type="scientific">Strongylus vulgaris</name>
    <name type="common">Blood worm</name>
    <dbReference type="NCBI Taxonomy" id="40348"/>
    <lineage>
        <taxon>Eukaryota</taxon>
        <taxon>Metazoa</taxon>
        <taxon>Ecdysozoa</taxon>
        <taxon>Nematoda</taxon>
        <taxon>Chromadorea</taxon>
        <taxon>Rhabditida</taxon>
        <taxon>Rhabditina</taxon>
        <taxon>Rhabditomorpha</taxon>
        <taxon>Strongyloidea</taxon>
        <taxon>Strongylidae</taxon>
        <taxon>Strongylus</taxon>
    </lineage>
</organism>
<dbReference type="Gene3D" id="3.30.1360.180">
    <property type="match status" value="1"/>
</dbReference>
<dbReference type="GO" id="GO:0031674">
    <property type="term" value="C:I band"/>
    <property type="evidence" value="ECO:0007669"/>
    <property type="project" value="TreeGrafter"/>
</dbReference>
<dbReference type="Proteomes" id="UP000270094">
    <property type="component" value="Unassembled WGS sequence"/>
</dbReference>
<dbReference type="EMBL" id="UYYB01006905">
    <property type="protein sequence ID" value="VDM67893.1"/>
    <property type="molecule type" value="Genomic_DNA"/>
</dbReference>
<dbReference type="InterPro" id="IPR017850">
    <property type="entry name" value="Alkaline_phosphatase_core_sf"/>
</dbReference>
<keyword evidence="2" id="KW-1185">Reference proteome</keyword>
<dbReference type="GO" id="GO:0055120">
    <property type="term" value="C:striated muscle dense body"/>
    <property type="evidence" value="ECO:0007669"/>
    <property type="project" value="TreeGrafter"/>
</dbReference>
<dbReference type="AlphaFoldDB" id="A0A3P7IJ95"/>
<dbReference type="PANTHER" id="PTHR10151">
    <property type="entry name" value="ECTONUCLEOTIDE PYROPHOSPHATASE/PHOSPHODIESTERASE"/>
    <property type="match status" value="1"/>
</dbReference>
<accession>A0A3P7IJ95</accession>
<dbReference type="OrthoDB" id="415411at2759"/>
<dbReference type="SUPFAM" id="SSF53649">
    <property type="entry name" value="Alkaline phosphatase-like"/>
    <property type="match status" value="1"/>
</dbReference>
<name>A0A3P7IJ95_STRVU</name>
<sequence>MVIITGANSLIFRNSTTLKDEEIMSALTCKGTDHVRVFNKTTVPVRFHYSKSKRIGDFIVTGQRDEYTYLHRADIGKNHIGDHGYDNIELDMHTVMFAQGPSFKKRTVLPPFTNVEYMNLWTSK</sequence>
<dbReference type="Gene3D" id="3.40.720.10">
    <property type="entry name" value="Alkaline Phosphatase, subunit A"/>
    <property type="match status" value="1"/>
</dbReference>
<dbReference type="PANTHER" id="PTHR10151:SF114">
    <property type="entry name" value="ECTONUCLEOTIDE PYROPHOSPHATASE_PHOSPHODIESTERASE C27A7.3"/>
    <property type="match status" value="1"/>
</dbReference>
<reference evidence="1 2" key="1">
    <citation type="submission" date="2018-11" db="EMBL/GenBank/DDBJ databases">
        <authorList>
            <consortium name="Pathogen Informatics"/>
        </authorList>
    </citation>
    <scope>NUCLEOTIDE SEQUENCE [LARGE SCALE GENOMIC DNA]</scope>
</reference>
<dbReference type="GO" id="GO:0016529">
    <property type="term" value="C:sarcoplasmic reticulum"/>
    <property type="evidence" value="ECO:0007669"/>
    <property type="project" value="TreeGrafter"/>
</dbReference>
<evidence type="ECO:0000313" key="1">
    <source>
        <dbReference type="EMBL" id="VDM67893.1"/>
    </source>
</evidence>
<proteinExistence type="predicted"/>
<dbReference type="InterPro" id="IPR002591">
    <property type="entry name" value="Phosphodiest/P_Trfase"/>
</dbReference>
<dbReference type="Pfam" id="PF01663">
    <property type="entry name" value="Phosphodiest"/>
    <property type="match status" value="1"/>
</dbReference>
<protein>
    <submittedName>
        <fullName evidence="1">Uncharacterized protein</fullName>
    </submittedName>
</protein>
<evidence type="ECO:0000313" key="2">
    <source>
        <dbReference type="Proteomes" id="UP000270094"/>
    </source>
</evidence>
<gene>
    <name evidence="1" type="ORF">SVUK_LOCUS2891</name>
</gene>